<gene>
    <name evidence="3" type="ORF">HJG52_18855</name>
</gene>
<evidence type="ECO:0000256" key="1">
    <source>
        <dbReference type="ARBA" id="ARBA00022801"/>
    </source>
</evidence>
<feature type="domain" description="MurNAc-LAA" evidence="2">
    <location>
        <begin position="240"/>
        <end position="356"/>
    </location>
</feature>
<protein>
    <submittedName>
        <fullName evidence="3">Cell wall hydrolase</fullName>
    </submittedName>
</protein>
<dbReference type="SUPFAM" id="SSF47090">
    <property type="entry name" value="PGBD-like"/>
    <property type="match status" value="2"/>
</dbReference>
<evidence type="ECO:0000259" key="2">
    <source>
        <dbReference type="SMART" id="SM00646"/>
    </source>
</evidence>
<dbReference type="InterPro" id="IPR036366">
    <property type="entry name" value="PGBDSf"/>
</dbReference>
<dbReference type="PANTHER" id="PTHR30404:SF0">
    <property type="entry name" value="N-ACETYLMURAMOYL-L-ALANINE AMIDASE AMIC"/>
    <property type="match status" value="1"/>
</dbReference>
<proteinExistence type="predicted"/>
<dbReference type="PANTHER" id="PTHR30404">
    <property type="entry name" value="N-ACETYLMURAMOYL-L-ALANINE AMIDASE"/>
    <property type="match status" value="1"/>
</dbReference>
<dbReference type="GO" id="GO:0030288">
    <property type="term" value="C:outer membrane-bounded periplasmic space"/>
    <property type="evidence" value="ECO:0007669"/>
    <property type="project" value="TreeGrafter"/>
</dbReference>
<dbReference type="Proteomes" id="UP000588586">
    <property type="component" value="Unassembled WGS sequence"/>
</dbReference>
<evidence type="ECO:0000313" key="3">
    <source>
        <dbReference type="EMBL" id="NNM48049.1"/>
    </source>
</evidence>
<dbReference type="InterPro" id="IPR002477">
    <property type="entry name" value="Peptidoglycan-bd-like"/>
</dbReference>
<dbReference type="Pfam" id="PF01520">
    <property type="entry name" value="Amidase_3"/>
    <property type="match status" value="1"/>
</dbReference>
<dbReference type="GO" id="GO:0009253">
    <property type="term" value="P:peptidoglycan catabolic process"/>
    <property type="evidence" value="ECO:0007669"/>
    <property type="project" value="InterPro"/>
</dbReference>
<keyword evidence="4" id="KW-1185">Reference proteome</keyword>
<dbReference type="InterPro" id="IPR002508">
    <property type="entry name" value="MurNAc-LAA_cat"/>
</dbReference>
<reference evidence="3 4" key="1">
    <citation type="submission" date="2020-04" db="EMBL/GenBank/DDBJ databases">
        <title>Knoellia sp. isolate from air conditioner.</title>
        <authorList>
            <person name="Chea S."/>
            <person name="Kim D.-U."/>
        </authorList>
    </citation>
    <scope>NUCLEOTIDE SEQUENCE [LARGE SCALE GENOMIC DNA]</scope>
    <source>
        <strain evidence="3 4">DB2414S</strain>
    </source>
</reference>
<dbReference type="CDD" id="cd02696">
    <property type="entry name" value="MurNAc-LAA"/>
    <property type="match status" value="1"/>
</dbReference>
<dbReference type="Gene3D" id="1.10.101.10">
    <property type="entry name" value="PGBD-like superfamily/PGBD"/>
    <property type="match status" value="2"/>
</dbReference>
<dbReference type="AlphaFoldDB" id="A0A849HLS2"/>
<name>A0A849HLS2_9MICO</name>
<dbReference type="InterPro" id="IPR050695">
    <property type="entry name" value="N-acetylmuramoyl_amidase_3"/>
</dbReference>
<dbReference type="SUPFAM" id="SSF53187">
    <property type="entry name" value="Zn-dependent exopeptidases"/>
    <property type="match status" value="1"/>
</dbReference>
<comment type="caution">
    <text evidence="3">The sequence shown here is derived from an EMBL/GenBank/DDBJ whole genome shotgun (WGS) entry which is preliminary data.</text>
</comment>
<dbReference type="SMART" id="SM00646">
    <property type="entry name" value="Ami_3"/>
    <property type="match status" value="1"/>
</dbReference>
<organism evidence="3 4">
    <name type="scientific">Knoellia koreensis</name>
    <dbReference type="NCBI Taxonomy" id="2730921"/>
    <lineage>
        <taxon>Bacteria</taxon>
        <taxon>Bacillati</taxon>
        <taxon>Actinomycetota</taxon>
        <taxon>Actinomycetes</taxon>
        <taxon>Micrococcales</taxon>
        <taxon>Intrasporangiaceae</taxon>
        <taxon>Knoellia</taxon>
    </lineage>
</organism>
<dbReference type="InterPro" id="IPR036365">
    <property type="entry name" value="PGBD-like_sf"/>
</dbReference>
<dbReference type="Pfam" id="PF01471">
    <property type="entry name" value="PG_binding_1"/>
    <property type="match status" value="2"/>
</dbReference>
<dbReference type="GO" id="GO:0008745">
    <property type="term" value="F:N-acetylmuramoyl-L-alanine amidase activity"/>
    <property type="evidence" value="ECO:0007669"/>
    <property type="project" value="InterPro"/>
</dbReference>
<keyword evidence="1 3" id="KW-0378">Hydrolase</keyword>
<evidence type="ECO:0000313" key="4">
    <source>
        <dbReference type="Proteomes" id="UP000588586"/>
    </source>
</evidence>
<accession>A0A849HLS2</accession>
<sequence>MLGLGDHGPAVADVRARLAALSPDQLPERGALDGAADPSEFDEGLERAVRSFQQAKGLIVDGVVGVETFTAIDGARWGLGDRILVHTPGKLMRGEDVVALQERLNTLGFDAGRVDGRFGADTERAVRGFQRAYGLAGDGSVGPQTLRAFTDLRRSVSGGSSTVLREREIVRRSGHNLSGRTIVLDPGHGGANTGVLAGGLVEAEVVMDLARRIEGRLTAIGVSVVYTRTEQTDPSEEERAAIANAAGADLVLSLHCDSHDVQDASGVATFFFGRDRTTSWSAVGEHLADLLLREVVARTGLANCRSHGRSWTLLQQTRMPAVRVEAGYLSSPVDAAQLAQPAFRDTLAEAVLVSLQRMYLGEDDTATTGVLHLGDLRAYLAAHG</sequence>
<dbReference type="EMBL" id="JABEPQ010000006">
    <property type="protein sequence ID" value="NNM48049.1"/>
    <property type="molecule type" value="Genomic_DNA"/>
</dbReference>
<dbReference type="Gene3D" id="3.40.630.40">
    <property type="entry name" value="Zn-dependent exopeptidases"/>
    <property type="match status" value="1"/>
</dbReference>